<name>X0YRZ0_9ZZZZ</name>
<dbReference type="InterPro" id="IPR001478">
    <property type="entry name" value="PDZ"/>
</dbReference>
<dbReference type="Pfam" id="PF13180">
    <property type="entry name" value="PDZ_2"/>
    <property type="match status" value="1"/>
</dbReference>
<dbReference type="PANTHER" id="PTHR10046">
    <property type="entry name" value="ATP DEPENDENT LON PROTEASE FAMILY MEMBER"/>
    <property type="match status" value="1"/>
</dbReference>
<dbReference type="Pfam" id="PF05362">
    <property type="entry name" value="Lon_C"/>
    <property type="match status" value="1"/>
</dbReference>
<gene>
    <name evidence="3" type="ORF">S01H4_03738</name>
</gene>
<feature type="domain" description="PDZ" evidence="2">
    <location>
        <begin position="129"/>
        <end position="184"/>
    </location>
</feature>
<dbReference type="InterPro" id="IPR014721">
    <property type="entry name" value="Ribsml_uS5_D2-typ_fold_subgr"/>
</dbReference>
<sequence length="330" mass="36936">MYYFKRYFLIVIITVLILLNLIPTPYFLVIPGQAINLSENITVENGEKDAKGQFLLTSTAIIKANILLYIYGFFDPNIDLKNRDDGILLNMEQKDYINVMEKLMQESQMISKVVALRKAGYSPEISGRGILINGILDNSPAKNKLLPGDVIIKIDEQPVYTLEDLSEIVRGYNSSQIIRITFLRDSVSYPTSIPLIELPGTDDETERIGIGVYADTKDLQCKFPLKIEINLEKIKGPSAGLMIALEILNQLTENDLSSSLLIAGTGNLSMDGRITEVDGIKQKIISAKKHKADVFLVPQKNYPEALKFGRGIRIIPVNDFDDTIIKLIKL</sequence>
<feature type="transmembrane region" description="Helical" evidence="1">
    <location>
        <begin position="54"/>
        <end position="74"/>
    </location>
</feature>
<dbReference type="InterPro" id="IPR036034">
    <property type="entry name" value="PDZ_sf"/>
</dbReference>
<evidence type="ECO:0000259" key="2">
    <source>
        <dbReference type="PROSITE" id="PS50106"/>
    </source>
</evidence>
<dbReference type="SUPFAM" id="SSF50156">
    <property type="entry name" value="PDZ domain-like"/>
    <property type="match status" value="1"/>
</dbReference>
<dbReference type="InterPro" id="IPR020568">
    <property type="entry name" value="Ribosomal_Su5_D2-typ_SF"/>
</dbReference>
<keyword evidence="1" id="KW-0812">Transmembrane</keyword>
<reference evidence="3" key="1">
    <citation type="journal article" date="2014" name="Front. Microbiol.">
        <title>High frequency of phylogenetically diverse reductive dehalogenase-homologous genes in deep subseafloor sedimentary metagenomes.</title>
        <authorList>
            <person name="Kawai M."/>
            <person name="Futagami T."/>
            <person name="Toyoda A."/>
            <person name="Takaki Y."/>
            <person name="Nishi S."/>
            <person name="Hori S."/>
            <person name="Arai W."/>
            <person name="Tsubouchi T."/>
            <person name="Morono Y."/>
            <person name="Uchiyama I."/>
            <person name="Ito T."/>
            <person name="Fujiyama A."/>
            <person name="Inagaki F."/>
            <person name="Takami H."/>
        </authorList>
    </citation>
    <scope>NUCLEOTIDE SEQUENCE</scope>
    <source>
        <strain evidence="3">Expedition CK06-06</strain>
    </source>
</reference>
<keyword evidence="1" id="KW-1133">Transmembrane helix</keyword>
<dbReference type="Gene3D" id="2.30.42.10">
    <property type="match status" value="1"/>
</dbReference>
<dbReference type="GO" id="GO:0030163">
    <property type="term" value="P:protein catabolic process"/>
    <property type="evidence" value="ECO:0007669"/>
    <property type="project" value="InterPro"/>
</dbReference>
<protein>
    <recommendedName>
        <fullName evidence="2">PDZ domain-containing protein</fullName>
    </recommendedName>
</protein>
<dbReference type="SMART" id="SM00228">
    <property type="entry name" value="PDZ"/>
    <property type="match status" value="1"/>
</dbReference>
<dbReference type="EMBL" id="BART01000942">
    <property type="protein sequence ID" value="GAG59214.1"/>
    <property type="molecule type" value="Genomic_DNA"/>
</dbReference>
<dbReference type="PROSITE" id="PS50106">
    <property type="entry name" value="PDZ"/>
    <property type="match status" value="1"/>
</dbReference>
<keyword evidence="1" id="KW-0472">Membrane</keyword>
<dbReference type="GO" id="GO:0004252">
    <property type="term" value="F:serine-type endopeptidase activity"/>
    <property type="evidence" value="ECO:0007669"/>
    <property type="project" value="InterPro"/>
</dbReference>
<dbReference type="InterPro" id="IPR027065">
    <property type="entry name" value="Lon_Prtase"/>
</dbReference>
<comment type="caution">
    <text evidence="3">The sequence shown here is derived from an EMBL/GenBank/DDBJ whole genome shotgun (WGS) entry which is preliminary data.</text>
</comment>
<proteinExistence type="predicted"/>
<dbReference type="GO" id="GO:0004176">
    <property type="term" value="F:ATP-dependent peptidase activity"/>
    <property type="evidence" value="ECO:0007669"/>
    <property type="project" value="InterPro"/>
</dbReference>
<evidence type="ECO:0000256" key="1">
    <source>
        <dbReference type="SAM" id="Phobius"/>
    </source>
</evidence>
<dbReference type="SUPFAM" id="SSF54211">
    <property type="entry name" value="Ribosomal protein S5 domain 2-like"/>
    <property type="match status" value="1"/>
</dbReference>
<dbReference type="InterPro" id="IPR008269">
    <property type="entry name" value="Lon_proteolytic"/>
</dbReference>
<evidence type="ECO:0000313" key="3">
    <source>
        <dbReference type="EMBL" id="GAG59214.1"/>
    </source>
</evidence>
<dbReference type="Gene3D" id="3.30.230.10">
    <property type="match status" value="1"/>
</dbReference>
<organism evidence="3">
    <name type="scientific">marine sediment metagenome</name>
    <dbReference type="NCBI Taxonomy" id="412755"/>
    <lineage>
        <taxon>unclassified sequences</taxon>
        <taxon>metagenomes</taxon>
        <taxon>ecological metagenomes</taxon>
    </lineage>
</organism>
<dbReference type="GO" id="GO:0006508">
    <property type="term" value="P:proteolysis"/>
    <property type="evidence" value="ECO:0007669"/>
    <property type="project" value="InterPro"/>
</dbReference>
<dbReference type="AlphaFoldDB" id="X0YRZ0"/>
<accession>X0YRZ0</accession>
<dbReference type="GO" id="GO:0005524">
    <property type="term" value="F:ATP binding"/>
    <property type="evidence" value="ECO:0007669"/>
    <property type="project" value="InterPro"/>
</dbReference>
<feature type="transmembrane region" description="Helical" evidence="1">
    <location>
        <begin position="7"/>
        <end position="28"/>
    </location>
</feature>